<feature type="domain" description="Alanine racemase C-terminal" evidence="7">
    <location>
        <begin position="247"/>
        <end position="376"/>
    </location>
</feature>
<dbReference type="InterPro" id="IPR001608">
    <property type="entry name" value="Ala_racemase_N"/>
</dbReference>
<dbReference type="CDD" id="cd00430">
    <property type="entry name" value="PLPDE_III_AR"/>
    <property type="match status" value="1"/>
</dbReference>
<dbReference type="GO" id="GO:0009252">
    <property type="term" value="P:peptidoglycan biosynthetic process"/>
    <property type="evidence" value="ECO:0007669"/>
    <property type="project" value="TreeGrafter"/>
</dbReference>
<dbReference type="Pfam" id="PF01168">
    <property type="entry name" value="Ala_racemase_N"/>
    <property type="match status" value="1"/>
</dbReference>
<dbReference type="PANTHER" id="PTHR30511:SF0">
    <property type="entry name" value="ALANINE RACEMASE, CATABOLIC-RELATED"/>
    <property type="match status" value="1"/>
</dbReference>
<dbReference type="PANTHER" id="PTHR30511">
    <property type="entry name" value="ALANINE RACEMASE"/>
    <property type="match status" value="1"/>
</dbReference>
<dbReference type="SUPFAM" id="SSF50621">
    <property type="entry name" value="Alanine racemase C-terminal domain-like"/>
    <property type="match status" value="1"/>
</dbReference>
<dbReference type="Pfam" id="PF00842">
    <property type="entry name" value="Ala_racemase_C"/>
    <property type="match status" value="1"/>
</dbReference>
<dbReference type="FunFam" id="3.20.20.10:FF:000002">
    <property type="entry name" value="Alanine racemase"/>
    <property type="match status" value="1"/>
</dbReference>
<organism evidence="8 9">
    <name type="scientific">Candidatus Pullilachnospira stercoravium</name>
    <dbReference type="NCBI Taxonomy" id="2840913"/>
    <lineage>
        <taxon>Bacteria</taxon>
        <taxon>Bacillati</taxon>
        <taxon>Bacillota</taxon>
        <taxon>Clostridia</taxon>
        <taxon>Lachnospirales</taxon>
        <taxon>Lachnospiraceae</taxon>
        <taxon>Lachnospiraceae incertae sedis</taxon>
        <taxon>Candidatus Pullilachnospira</taxon>
    </lineage>
</organism>
<dbReference type="InterPro" id="IPR009006">
    <property type="entry name" value="Ala_racemase/Decarboxylase_C"/>
</dbReference>
<feature type="modified residue" description="N6-(pyridoxal phosphate)lysine" evidence="4 5">
    <location>
        <position position="38"/>
    </location>
</feature>
<comment type="pathway">
    <text evidence="4">Amino-acid biosynthesis; D-alanine biosynthesis; D-alanine from L-alanine: step 1/1.</text>
</comment>
<dbReference type="Proteomes" id="UP000886723">
    <property type="component" value="Unassembled WGS sequence"/>
</dbReference>
<dbReference type="GO" id="GO:0005829">
    <property type="term" value="C:cytosol"/>
    <property type="evidence" value="ECO:0007669"/>
    <property type="project" value="TreeGrafter"/>
</dbReference>
<feature type="binding site" evidence="4 6">
    <location>
        <position position="317"/>
    </location>
    <ligand>
        <name>substrate</name>
    </ligand>
</feature>
<dbReference type="PRINTS" id="PR00992">
    <property type="entry name" value="ALARACEMASE"/>
</dbReference>
<dbReference type="EMBL" id="DVON01000113">
    <property type="protein sequence ID" value="HIV12533.1"/>
    <property type="molecule type" value="Genomic_DNA"/>
</dbReference>
<comment type="function">
    <text evidence="4">Catalyzes the interconversion of L-alanine and D-alanine. May also act on other amino acids.</text>
</comment>
<sequence length="384" mass="42973">MEKYRRICAFIDLDAVEYNFEQMRQALTPGIQMIAVVKADAYGHGAVPIAALMEPKEYIWGFAVATTEEALRLRSHGIRKPILILGYVFPEDYPLLAEYEIRPAVFTLQMAEELSQAAQDAGKILPVHLAVDTGMTRIGFRNARESLADMVHISKMPGLFVEGIFTHFARADEQDVQWARKQYAEFSEYLRLLEQEGIRIPVRHCNNSAGILWHREGDLDAVRPGITIYGVYPSGEVIRNGVSLKPVMRLVSHISHIKEVEAGVPVSYGGTWVTTREKTRIATIPAGYADGVSRGLSNRGSVLIAGRRAPVLGRICMDQFMVDVTDIPEARLHDPVTLLGRDGREEIAVEELSELSGRFPYEYLCCVSGRVPRVYIKDGKEIEL</sequence>
<feature type="active site" description="Proton acceptor; specific for D-alanine" evidence="4">
    <location>
        <position position="38"/>
    </location>
</feature>
<dbReference type="AlphaFoldDB" id="A0A9D1NU51"/>
<evidence type="ECO:0000256" key="1">
    <source>
        <dbReference type="ARBA" id="ARBA00001933"/>
    </source>
</evidence>
<dbReference type="NCBIfam" id="TIGR00492">
    <property type="entry name" value="alr"/>
    <property type="match status" value="1"/>
</dbReference>
<dbReference type="Gene3D" id="3.20.20.10">
    <property type="entry name" value="Alanine racemase"/>
    <property type="match status" value="1"/>
</dbReference>
<accession>A0A9D1NU51</accession>
<keyword evidence="3 4" id="KW-0413">Isomerase</keyword>
<dbReference type="InterPro" id="IPR011079">
    <property type="entry name" value="Ala_racemase_C"/>
</dbReference>
<dbReference type="InterPro" id="IPR029066">
    <property type="entry name" value="PLP-binding_barrel"/>
</dbReference>
<comment type="caution">
    <text evidence="8">The sequence shown here is derived from an EMBL/GenBank/DDBJ whole genome shotgun (WGS) entry which is preliminary data.</text>
</comment>
<dbReference type="GO" id="GO:0030170">
    <property type="term" value="F:pyridoxal phosphate binding"/>
    <property type="evidence" value="ECO:0007669"/>
    <property type="project" value="UniProtKB-UniRule"/>
</dbReference>
<dbReference type="GO" id="GO:0030632">
    <property type="term" value="P:D-alanine biosynthetic process"/>
    <property type="evidence" value="ECO:0007669"/>
    <property type="project" value="UniProtKB-UniRule"/>
</dbReference>
<comment type="cofactor">
    <cofactor evidence="1 4 5">
        <name>pyridoxal 5'-phosphate</name>
        <dbReference type="ChEBI" id="CHEBI:597326"/>
    </cofactor>
</comment>
<dbReference type="HAMAP" id="MF_01201">
    <property type="entry name" value="Ala_racemase"/>
    <property type="match status" value="1"/>
</dbReference>
<dbReference type="InterPro" id="IPR020622">
    <property type="entry name" value="Ala_racemase_pyridoxalP-BS"/>
</dbReference>
<evidence type="ECO:0000313" key="8">
    <source>
        <dbReference type="EMBL" id="HIV12533.1"/>
    </source>
</evidence>
<evidence type="ECO:0000256" key="3">
    <source>
        <dbReference type="ARBA" id="ARBA00023235"/>
    </source>
</evidence>
<dbReference type="GO" id="GO:0008784">
    <property type="term" value="F:alanine racemase activity"/>
    <property type="evidence" value="ECO:0007669"/>
    <property type="project" value="UniProtKB-UniRule"/>
</dbReference>
<evidence type="ECO:0000313" key="9">
    <source>
        <dbReference type="Proteomes" id="UP000886723"/>
    </source>
</evidence>
<name>A0A9D1NU51_9FIRM</name>
<reference evidence="8" key="2">
    <citation type="journal article" date="2021" name="PeerJ">
        <title>Extensive microbial diversity within the chicken gut microbiome revealed by metagenomics and culture.</title>
        <authorList>
            <person name="Gilroy R."/>
            <person name="Ravi A."/>
            <person name="Getino M."/>
            <person name="Pursley I."/>
            <person name="Horton D.L."/>
            <person name="Alikhan N.F."/>
            <person name="Baker D."/>
            <person name="Gharbi K."/>
            <person name="Hall N."/>
            <person name="Watson M."/>
            <person name="Adriaenssens E.M."/>
            <person name="Foster-Nyarko E."/>
            <person name="Jarju S."/>
            <person name="Secka A."/>
            <person name="Antonio M."/>
            <person name="Oren A."/>
            <person name="Chaudhuri R.R."/>
            <person name="La Ragione R."/>
            <person name="Hildebrand F."/>
            <person name="Pallen M.J."/>
        </authorList>
    </citation>
    <scope>NUCLEOTIDE SEQUENCE</scope>
    <source>
        <strain evidence="8">ChiBcec2-4451</strain>
    </source>
</reference>
<dbReference type="PROSITE" id="PS00395">
    <property type="entry name" value="ALANINE_RACEMASE"/>
    <property type="match status" value="1"/>
</dbReference>
<comment type="similarity">
    <text evidence="4">Belongs to the alanine racemase family.</text>
</comment>
<evidence type="ECO:0000259" key="7">
    <source>
        <dbReference type="SMART" id="SM01005"/>
    </source>
</evidence>
<evidence type="ECO:0000256" key="2">
    <source>
        <dbReference type="ARBA" id="ARBA00022898"/>
    </source>
</evidence>
<protein>
    <recommendedName>
        <fullName evidence="4">Alanine racemase</fullName>
        <ecNumber evidence="4">5.1.1.1</ecNumber>
    </recommendedName>
</protein>
<gene>
    <name evidence="8" type="primary">alr</name>
    <name evidence="8" type="ORF">IAA63_05260</name>
</gene>
<feature type="binding site" evidence="4 6">
    <location>
        <position position="137"/>
    </location>
    <ligand>
        <name>substrate</name>
    </ligand>
</feature>
<evidence type="ECO:0000256" key="6">
    <source>
        <dbReference type="PIRSR" id="PIRSR600821-52"/>
    </source>
</evidence>
<reference evidence="8" key="1">
    <citation type="submission" date="2020-10" db="EMBL/GenBank/DDBJ databases">
        <authorList>
            <person name="Gilroy R."/>
        </authorList>
    </citation>
    <scope>NUCLEOTIDE SEQUENCE</scope>
    <source>
        <strain evidence="8">ChiBcec2-4451</strain>
    </source>
</reference>
<proteinExistence type="inferred from homology"/>
<feature type="active site" description="Proton acceptor; specific for L-alanine" evidence="4">
    <location>
        <position position="268"/>
    </location>
</feature>
<dbReference type="Gene3D" id="2.40.37.10">
    <property type="entry name" value="Lyase, Ornithine Decarboxylase, Chain A, domain 1"/>
    <property type="match status" value="1"/>
</dbReference>
<keyword evidence="2 4" id="KW-0663">Pyridoxal phosphate</keyword>
<dbReference type="SMART" id="SM01005">
    <property type="entry name" value="Ala_racemase_C"/>
    <property type="match status" value="1"/>
</dbReference>
<dbReference type="EC" id="5.1.1.1" evidence="4"/>
<comment type="catalytic activity">
    <reaction evidence="4">
        <text>L-alanine = D-alanine</text>
        <dbReference type="Rhea" id="RHEA:20249"/>
        <dbReference type="ChEBI" id="CHEBI:57416"/>
        <dbReference type="ChEBI" id="CHEBI:57972"/>
        <dbReference type="EC" id="5.1.1.1"/>
    </reaction>
</comment>
<dbReference type="InterPro" id="IPR000821">
    <property type="entry name" value="Ala_racemase"/>
</dbReference>
<evidence type="ECO:0000256" key="4">
    <source>
        <dbReference type="HAMAP-Rule" id="MF_01201"/>
    </source>
</evidence>
<dbReference type="SUPFAM" id="SSF51419">
    <property type="entry name" value="PLP-binding barrel"/>
    <property type="match status" value="1"/>
</dbReference>
<evidence type="ECO:0000256" key="5">
    <source>
        <dbReference type="PIRSR" id="PIRSR600821-50"/>
    </source>
</evidence>